<evidence type="ECO:0000313" key="2">
    <source>
        <dbReference type="EMBL" id="MBB6627503.1"/>
    </source>
</evidence>
<name>A0A7X0RI50_9ACTN</name>
<comment type="caution">
    <text evidence="2">The sequence shown here is derived from an EMBL/GenBank/DDBJ whole genome shotgun (WGS) entry which is preliminary data.</text>
</comment>
<evidence type="ECO:0000313" key="3">
    <source>
        <dbReference type="Proteomes" id="UP000523955"/>
    </source>
</evidence>
<organism evidence="2 3">
    <name type="scientific">Nocardioides luti</name>
    <dbReference type="NCBI Taxonomy" id="2761101"/>
    <lineage>
        <taxon>Bacteria</taxon>
        <taxon>Bacillati</taxon>
        <taxon>Actinomycetota</taxon>
        <taxon>Actinomycetes</taxon>
        <taxon>Propionibacteriales</taxon>
        <taxon>Nocardioidaceae</taxon>
        <taxon>Nocardioides</taxon>
    </lineage>
</organism>
<dbReference type="Proteomes" id="UP000523955">
    <property type="component" value="Unassembled WGS sequence"/>
</dbReference>
<dbReference type="AlphaFoldDB" id="A0A7X0RI50"/>
<keyword evidence="3" id="KW-1185">Reference proteome</keyword>
<accession>A0A7X0RI50</accession>
<evidence type="ECO:0000256" key="1">
    <source>
        <dbReference type="SAM" id="Coils"/>
    </source>
</evidence>
<sequence length="415" mass="45494">MNYQAQQAEKRRRQQEAQAVRAYNAAVRDHERAVKAAERAHATAVRASEAERKAAEKEAARLHLEARTAEVEALNTELTSTYDDIDSLLAWTLDTDDYVDLHSLKVIAEHPPFDPGKLGTPVAPVPELVYPPQPTYVEPAAPKGLSGAFGGKKKHAEAVAAAQAEHQQAVAFWHEKNAKSHEHHVATLAKREQDEAARLAKVAEAEAAYRAECDQREADAAARNEELTKFINDLAFDVEYAIEDYVGIVLSNSVYPDAFPVEHDHSFDLATRELTLKVDIPEPAAVPSVKEYKYVKAKDEITETQLTAKAQKDRYAAAVQQVAVRTLHEVFEADRAGKIHSIALTVGTDTIAPATGQPEYVPLVMVAADREIFSSFDLANVVPKATLDHLGAAVSKSPFDLTPADTSRGVRQRGQ</sequence>
<keyword evidence="1" id="KW-0175">Coiled coil</keyword>
<reference evidence="2 3" key="1">
    <citation type="submission" date="2020-08" db="EMBL/GenBank/DDBJ databases">
        <authorList>
            <person name="Seo M.-J."/>
        </authorList>
    </citation>
    <scope>NUCLEOTIDE SEQUENCE [LARGE SCALE GENOMIC DNA]</scope>
    <source>
        <strain evidence="2 3">KIGAM211</strain>
    </source>
</reference>
<evidence type="ECO:0008006" key="4">
    <source>
        <dbReference type="Google" id="ProtNLM"/>
    </source>
</evidence>
<proteinExistence type="predicted"/>
<protein>
    <recommendedName>
        <fullName evidence="4">Restriction system protein</fullName>
    </recommendedName>
</protein>
<dbReference type="EMBL" id="JACKXE010000001">
    <property type="protein sequence ID" value="MBB6627503.1"/>
    <property type="molecule type" value="Genomic_DNA"/>
</dbReference>
<gene>
    <name evidence="2" type="ORF">H5V45_09225</name>
</gene>
<feature type="coiled-coil region" evidence="1">
    <location>
        <begin position="5"/>
        <end position="72"/>
    </location>
</feature>